<sequence length="193" mass="23419">MTEDELDRIKKSFVRSSDECPMEVACLLTVMKYYGGQQDARTLAEWCKVDGKYTLMGMKQAAIRAGMEAEICLQNMEQLSTRKFPAILFAINDFEVPGYVVCYGIHEGRFIIWEPGFGPMQYWENQMKTLWIRGITLTLFPTHEFMQKTDFQLKWWELYPWSRKWKRRLNRWYEYIWLNYPWFREMVTQLRRK</sequence>
<dbReference type="GO" id="GO:0016020">
    <property type="term" value="C:membrane"/>
    <property type="evidence" value="ECO:0007669"/>
    <property type="project" value="InterPro"/>
</dbReference>
<dbReference type="RefSeq" id="WP_005845663.1">
    <property type="nucleotide sequence ID" value="NZ_JNHM01000019.1"/>
</dbReference>
<dbReference type="Gene3D" id="3.90.70.10">
    <property type="entry name" value="Cysteine proteinases"/>
    <property type="match status" value="1"/>
</dbReference>
<name>A0A069SJV5_PHOVU</name>
<dbReference type="GO" id="GO:0005524">
    <property type="term" value="F:ATP binding"/>
    <property type="evidence" value="ECO:0007669"/>
    <property type="project" value="InterPro"/>
</dbReference>
<evidence type="ECO:0000259" key="1">
    <source>
        <dbReference type="PROSITE" id="PS50990"/>
    </source>
</evidence>
<dbReference type="GeneID" id="93448535"/>
<dbReference type="EMBL" id="JNHM01000019">
    <property type="protein sequence ID" value="KDS54835.1"/>
    <property type="molecule type" value="Genomic_DNA"/>
</dbReference>
<protein>
    <submittedName>
        <fullName evidence="2">Peptidase C39 family protein</fullName>
    </submittedName>
</protein>
<organism evidence="2 3">
    <name type="scientific">Phocaeicola vulgatus str. 3975 RP4</name>
    <dbReference type="NCBI Taxonomy" id="1339352"/>
    <lineage>
        <taxon>Bacteria</taxon>
        <taxon>Pseudomonadati</taxon>
        <taxon>Bacteroidota</taxon>
        <taxon>Bacteroidia</taxon>
        <taxon>Bacteroidales</taxon>
        <taxon>Bacteroidaceae</taxon>
        <taxon>Phocaeicola</taxon>
    </lineage>
</organism>
<dbReference type="PATRIC" id="fig|1339352.3.peg.1470"/>
<gene>
    <name evidence="2" type="ORF">M099_1518</name>
</gene>
<comment type="caution">
    <text evidence="2">The sequence shown here is derived from an EMBL/GenBank/DDBJ whole genome shotgun (WGS) entry which is preliminary data.</text>
</comment>
<reference evidence="2 3" key="1">
    <citation type="submission" date="2014-04" db="EMBL/GenBank/DDBJ databases">
        <authorList>
            <person name="Sears C."/>
            <person name="Carroll K."/>
            <person name="Sack B.R."/>
            <person name="Qadri F."/>
            <person name="Myers L.L."/>
            <person name="Chung G.-T."/>
            <person name="Escheverria P."/>
            <person name="Fraser C.M."/>
            <person name="Sadzewicz L."/>
            <person name="Shefchek K.A."/>
            <person name="Tallon L."/>
            <person name="Das S.P."/>
            <person name="Daugherty S."/>
            <person name="Mongodin E.F."/>
        </authorList>
    </citation>
    <scope>NUCLEOTIDE SEQUENCE [LARGE SCALE GENOMIC DNA]</scope>
    <source>
        <strain evidence="2 3">3975 RP4</strain>
    </source>
</reference>
<evidence type="ECO:0000313" key="3">
    <source>
        <dbReference type="Proteomes" id="UP000027661"/>
    </source>
</evidence>
<dbReference type="GO" id="GO:0006508">
    <property type="term" value="P:proteolysis"/>
    <property type="evidence" value="ECO:0007669"/>
    <property type="project" value="InterPro"/>
</dbReference>
<proteinExistence type="predicted"/>
<dbReference type="Pfam" id="PF03412">
    <property type="entry name" value="Peptidase_C39"/>
    <property type="match status" value="1"/>
</dbReference>
<dbReference type="Proteomes" id="UP000027661">
    <property type="component" value="Unassembled WGS sequence"/>
</dbReference>
<evidence type="ECO:0000313" key="2">
    <source>
        <dbReference type="EMBL" id="KDS54835.1"/>
    </source>
</evidence>
<dbReference type="GO" id="GO:0008233">
    <property type="term" value="F:peptidase activity"/>
    <property type="evidence" value="ECO:0007669"/>
    <property type="project" value="InterPro"/>
</dbReference>
<accession>A0A069SJV5</accession>
<dbReference type="AlphaFoldDB" id="A0A069SJV5"/>
<dbReference type="InterPro" id="IPR005074">
    <property type="entry name" value="Peptidase_C39"/>
</dbReference>
<feature type="domain" description="Peptidase C39" evidence="1">
    <location>
        <begin position="16"/>
        <end position="138"/>
    </location>
</feature>
<dbReference type="PROSITE" id="PS50990">
    <property type="entry name" value="PEPTIDASE_C39"/>
    <property type="match status" value="1"/>
</dbReference>